<comment type="caution">
    <text evidence="1">The sequence shown here is derived from an EMBL/GenBank/DDBJ whole genome shotgun (WGS) entry which is preliminary data.</text>
</comment>
<proteinExistence type="predicted"/>
<protein>
    <recommendedName>
        <fullName evidence="3">STAS/SEC14 domain-containing protein</fullName>
    </recommendedName>
</protein>
<evidence type="ECO:0000313" key="1">
    <source>
        <dbReference type="EMBL" id="MFC3227725.1"/>
    </source>
</evidence>
<dbReference type="Proteomes" id="UP001595528">
    <property type="component" value="Unassembled WGS sequence"/>
</dbReference>
<dbReference type="RefSeq" id="WP_379900140.1">
    <property type="nucleotide sequence ID" value="NZ_JBHRTR010000025.1"/>
</dbReference>
<sequence length="145" mass="15705">MGQGEFEYSASVDHRGVVIVKVAGLFDAQAWLKRQKELLASADPPPLHEGRPTIVDLTGFVPTESDWAGEADIVFGFLKRMGHRPGRRAMIVGENQSAGYALRFYDALASALLDVQGEMRLFRNFAEGYAWVTAAETASAGGGTD</sequence>
<accession>A0ABV7KZA2</accession>
<dbReference type="EMBL" id="JBHRTR010000025">
    <property type="protein sequence ID" value="MFC3227725.1"/>
    <property type="molecule type" value="Genomic_DNA"/>
</dbReference>
<organism evidence="1 2">
    <name type="scientific">Marinibaculum pumilum</name>
    <dbReference type="NCBI Taxonomy" id="1766165"/>
    <lineage>
        <taxon>Bacteria</taxon>
        <taxon>Pseudomonadati</taxon>
        <taxon>Pseudomonadota</taxon>
        <taxon>Alphaproteobacteria</taxon>
        <taxon>Rhodospirillales</taxon>
        <taxon>Rhodospirillaceae</taxon>
        <taxon>Marinibaculum</taxon>
    </lineage>
</organism>
<evidence type="ECO:0008006" key="3">
    <source>
        <dbReference type="Google" id="ProtNLM"/>
    </source>
</evidence>
<name>A0ABV7KZA2_9PROT</name>
<reference evidence="2" key="1">
    <citation type="journal article" date="2019" name="Int. J. Syst. Evol. Microbiol.">
        <title>The Global Catalogue of Microorganisms (GCM) 10K type strain sequencing project: providing services to taxonomists for standard genome sequencing and annotation.</title>
        <authorList>
            <consortium name="The Broad Institute Genomics Platform"/>
            <consortium name="The Broad Institute Genome Sequencing Center for Infectious Disease"/>
            <person name="Wu L."/>
            <person name="Ma J."/>
        </authorList>
    </citation>
    <scope>NUCLEOTIDE SEQUENCE [LARGE SCALE GENOMIC DNA]</scope>
    <source>
        <strain evidence="2">KCTC 42964</strain>
    </source>
</reference>
<keyword evidence="2" id="KW-1185">Reference proteome</keyword>
<evidence type="ECO:0000313" key="2">
    <source>
        <dbReference type="Proteomes" id="UP001595528"/>
    </source>
</evidence>
<gene>
    <name evidence="1" type="ORF">ACFOGJ_10810</name>
</gene>